<sequence length="650" mass="75419">MKGEQAIKILWQTLFPVKFAKGEYAEVIYDDGDRHFKYALHIETLEELEEFIREYNEKVNFAICPNTREPKRLAKRTGYTEIKRQKAILIDIEDPESHTLKKPEEVRHYIIEFAKSVPESIRKAVKFSAYTGGGGLICIELSRWVERGEIEIVYDWLRERVKDFRYVDKSSLNPAQAQRLIGTINAKYKVETFIFKLNENCESLDVDAIITEFNARQNVEIERHAEIERHKGKIKNIEEIVREIKKRIKFKDLGLEGEDYGYYERISCPFHPPDRTPSFVIYHNGDGDVGVDFHTGEAHDIIGIYQKLYEKDFITAVRELAQRAGIKVVLSSEEKKKLQKEQALADFDPHAYITEELKIRSAIRYRINGEYHFDFFVENREGEVVKLSESLFKLQEWRYSLRLFGAHTGYKPAPLPAKAQEEAWELVIDALFEVSEKDEEFDKSELPWELEELQRVIREAPATDIMDDFVLSKSRYVKLVVGDTVYVSLTALLRRLKINPTFERINLKKVSQLLRELGAKPERIYVDGYRIRAWRLPEGDWRVVDTMDTTGHYKGDGSVHKESLETRGADGFVDTMDTIEEDEKKVMKKNSIENGCVVSTSGHIQNVETQAFEIGMDTMDSMDTTTGGQSVQRGDKKVDEDDDDLSWLNF</sequence>
<proteinExistence type="predicted"/>
<dbReference type="SUPFAM" id="SSF57783">
    <property type="entry name" value="Zinc beta-ribbon"/>
    <property type="match status" value="1"/>
</dbReference>
<dbReference type="OrthoDB" id="9811849at2"/>
<dbReference type="AlphaFoldDB" id="D3DGP0"/>
<name>D3DGP0_HYDTT</name>
<dbReference type="Proteomes" id="UP000002574">
    <property type="component" value="Chromosome"/>
</dbReference>
<keyword evidence="3" id="KW-1185">Reference proteome</keyword>
<accession>D3DGP0</accession>
<dbReference type="STRING" id="608538.HTH_0529"/>
<dbReference type="eggNOG" id="COG0358">
    <property type="taxonomic scope" value="Bacteria"/>
</dbReference>
<evidence type="ECO:0000313" key="2">
    <source>
        <dbReference type="EMBL" id="BAI68992.1"/>
    </source>
</evidence>
<dbReference type="PATRIC" id="fig|608538.5.peg.531"/>
<feature type="region of interest" description="Disordered" evidence="1">
    <location>
        <begin position="619"/>
        <end position="645"/>
    </location>
</feature>
<dbReference type="InterPro" id="IPR036977">
    <property type="entry name" value="DNA_primase_Znf_CHC2"/>
</dbReference>
<reference evidence="2 3" key="1">
    <citation type="journal article" date="2010" name="J. Bacteriol.">
        <title>Complete genome sequence of the thermophilic, obligately chemolithoautotrophic hydrogen-oxidizing bacterium Hydrogenobacter thermophilus TK-6.</title>
        <authorList>
            <person name="Arai H."/>
            <person name="Kanbe H."/>
            <person name="Ishii M."/>
            <person name="Igarashi Y."/>
        </authorList>
    </citation>
    <scope>NUCLEOTIDE SEQUENCE [LARGE SCALE GENOMIC DNA]</scope>
    <source>
        <strain evidence="3">DSM 6534 / IAM 12695 / TK-6 [Tokyo]</strain>
    </source>
</reference>
<dbReference type="Gene3D" id="3.90.580.10">
    <property type="entry name" value="Zinc finger, CHC2-type domain"/>
    <property type="match status" value="1"/>
</dbReference>
<dbReference type="GO" id="GO:0008270">
    <property type="term" value="F:zinc ion binding"/>
    <property type="evidence" value="ECO:0007669"/>
    <property type="project" value="InterPro"/>
</dbReference>
<evidence type="ECO:0000256" key="1">
    <source>
        <dbReference type="SAM" id="MobiDB-lite"/>
    </source>
</evidence>
<dbReference type="KEGG" id="hth:HTH_0529"/>
<dbReference type="KEGG" id="hte:Hydth_0526"/>
<feature type="compositionally biased region" description="Low complexity" evidence="1">
    <location>
        <begin position="619"/>
        <end position="628"/>
    </location>
</feature>
<dbReference type="RefSeq" id="WP_012963174.1">
    <property type="nucleotide sequence ID" value="NC_013799.1"/>
</dbReference>
<dbReference type="GO" id="GO:0003677">
    <property type="term" value="F:DNA binding"/>
    <property type="evidence" value="ECO:0007669"/>
    <property type="project" value="InterPro"/>
</dbReference>
<protein>
    <submittedName>
        <fullName evidence="2">Uncharacterized protein</fullName>
    </submittedName>
</protein>
<dbReference type="GO" id="GO:0006260">
    <property type="term" value="P:DNA replication"/>
    <property type="evidence" value="ECO:0007669"/>
    <property type="project" value="InterPro"/>
</dbReference>
<organism evidence="2 3">
    <name type="scientific">Hydrogenobacter thermophilus (strain DSM 6534 / IAM 12695 / TK-6)</name>
    <dbReference type="NCBI Taxonomy" id="608538"/>
    <lineage>
        <taxon>Bacteria</taxon>
        <taxon>Pseudomonadati</taxon>
        <taxon>Aquificota</taxon>
        <taxon>Aquificia</taxon>
        <taxon>Aquificales</taxon>
        <taxon>Aquificaceae</taxon>
        <taxon>Hydrogenobacter</taxon>
    </lineage>
</organism>
<dbReference type="EMBL" id="AP011112">
    <property type="protein sequence ID" value="BAI68992.1"/>
    <property type="molecule type" value="Genomic_DNA"/>
</dbReference>
<evidence type="ECO:0000313" key="3">
    <source>
        <dbReference type="Proteomes" id="UP000002574"/>
    </source>
</evidence>
<gene>
    <name evidence="2" type="ordered locus">HTH_0529</name>
</gene>